<comment type="caution">
    <text evidence="2">The sequence shown here is derived from an EMBL/GenBank/DDBJ whole genome shotgun (WGS) entry which is preliminary data.</text>
</comment>
<evidence type="ECO:0000313" key="3">
    <source>
        <dbReference type="EMBL" id="GJM86055.1"/>
    </source>
</evidence>
<evidence type="ECO:0000256" key="1">
    <source>
        <dbReference type="SAM" id="MobiDB-lite"/>
    </source>
</evidence>
<evidence type="ECO:0000313" key="2">
    <source>
        <dbReference type="EMBL" id="GJM85427.1"/>
    </source>
</evidence>
<feature type="compositionally biased region" description="Low complexity" evidence="1">
    <location>
        <begin position="96"/>
        <end position="107"/>
    </location>
</feature>
<accession>A0AAV5BHJ8</accession>
<proteinExistence type="predicted"/>
<dbReference type="AlphaFoldDB" id="A0AAV5BHJ8"/>
<reference evidence="2" key="1">
    <citation type="journal article" date="2018" name="DNA Res.">
        <title>Multiple hybrid de novo genome assembly of finger millet, an orphan allotetraploid crop.</title>
        <authorList>
            <person name="Hatakeyama M."/>
            <person name="Aluri S."/>
            <person name="Balachadran M.T."/>
            <person name="Sivarajan S.R."/>
            <person name="Patrignani A."/>
            <person name="Gruter S."/>
            <person name="Poveda L."/>
            <person name="Shimizu-Inatsugi R."/>
            <person name="Baeten J."/>
            <person name="Francoijs K.J."/>
            <person name="Nataraja K.N."/>
            <person name="Reddy Y.A.N."/>
            <person name="Phadnis S."/>
            <person name="Ravikumar R.L."/>
            <person name="Schlapbach R."/>
            <person name="Sreeman S.M."/>
            <person name="Shimizu K.K."/>
        </authorList>
    </citation>
    <scope>NUCLEOTIDE SEQUENCE</scope>
</reference>
<reference evidence="2" key="2">
    <citation type="submission" date="2021-12" db="EMBL/GenBank/DDBJ databases">
        <title>Resequencing data analysis of finger millet.</title>
        <authorList>
            <person name="Hatakeyama M."/>
            <person name="Aluri S."/>
            <person name="Balachadran M.T."/>
            <person name="Sivarajan S.R."/>
            <person name="Poveda L."/>
            <person name="Shimizu-Inatsugi R."/>
            <person name="Schlapbach R."/>
            <person name="Sreeman S.M."/>
            <person name="Shimizu K.K."/>
        </authorList>
    </citation>
    <scope>NUCLEOTIDE SEQUENCE</scope>
</reference>
<dbReference type="Proteomes" id="UP001054889">
    <property type="component" value="Unassembled WGS sequence"/>
</dbReference>
<dbReference type="PANTHER" id="PTHR35737">
    <property type="entry name" value="CRYPTIC LOCI REGULATOR"/>
    <property type="match status" value="1"/>
</dbReference>
<protein>
    <submittedName>
        <fullName evidence="2">Uncharacterized protein</fullName>
    </submittedName>
</protein>
<organism evidence="2 4">
    <name type="scientific">Eleusine coracana subsp. coracana</name>
    <dbReference type="NCBI Taxonomy" id="191504"/>
    <lineage>
        <taxon>Eukaryota</taxon>
        <taxon>Viridiplantae</taxon>
        <taxon>Streptophyta</taxon>
        <taxon>Embryophyta</taxon>
        <taxon>Tracheophyta</taxon>
        <taxon>Spermatophyta</taxon>
        <taxon>Magnoliopsida</taxon>
        <taxon>Liliopsida</taxon>
        <taxon>Poales</taxon>
        <taxon>Poaceae</taxon>
        <taxon>PACMAD clade</taxon>
        <taxon>Chloridoideae</taxon>
        <taxon>Cynodonteae</taxon>
        <taxon>Eleusininae</taxon>
        <taxon>Eleusine</taxon>
    </lineage>
</organism>
<dbReference type="EMBL" id="BQKI01000001">
    <property type="protein sequence ID" value="GJM86055.1"/>
    <property type="molecule type" value="Genomic_DNA"/>
</dbReference>
<feature type="region of interest" description="Disordered" evidence="1">
    <location>
        <begin position="79"/>
        <end position="107"/>
    </location>
</feature>
<dbReference type="EMBL" id="BQKI01000001">
    <property type="protein sequence ID" value="GJM85427.1"/>
    <property type="molecule type" value="Genomic_DNA"/>
</dbReference>
<sequence>MAAPSAAVAADDEDYEICNDNGFVYKRRRGLYPDVAPPSTQVVGPDPEAARRRCRLRALLRLRAQRLRELERWEALERKVQAQPSTTSGPPPPQASPASPGAAATAATSQSASVLDDLLARVAVQAEVEEAILKKVSGLCDEVDALCRAHEEDVVDAITTLPLWGDPKDLLLSLQSPDVHGTVSPFTVIFLFLYTV</sequence>
<keyword evidence="4" id="KW-1185">Reference proteome</keyword>
<evidence type="ECO:0000313" key="4">
    <source>
        <dbReference type="Proteomes" id="UP001054889"/>
    </source>
</evidence>
<gene>
    <name evidence="2" type="primary">ga01186</name>
    <name evidence="3" type="synonym">ga01873</name>
    <name evidence="2" type="ORF">PR202_ga01186</name>
    <name evidence="3" type="ORF">PR202_ga01873</name>
</gene>
<dbReference type="PANTHER" id="PTHR35737:SF1">
    <property type="entry name" value="CRYPTIC LOCI REGULATOR"/>
    <property type="match status" value="1"/>
</dbReference>
<name>A0AAV5BHJ8_ELECO</name>